<dbReference type="RefSeq" id="WP_220620311.1">
    <property type="nucleotide sequence ID" value="NZ_RKLR01000014.1"/>
</dbReference>
<accession>A0AAW4PY09</accession>
<evidence type="ECO:0000256" key="1">
    <source>
        <dbReference type="SAM" id="Phobius"/>
    </source>
</evidence>
<keyword evidence="1" id="KW-0472">Membrane</keyword>
<comment type="caution">
    <text evidence="2">The sequence shown here is derived from an EMBL/GenBank/DDBJ whole genome shotgun (WGS) entry which is preliminary data.</text>
</comment>
<evidence type="ECO:0000313" key="2">
    <source>
        <dbReference type="EMBL" id="MBX0325445.1"/>
    </source>
</evidence>
<feature type="transmembrane region" description="Helical" evidence="1">
    <location>
        <begin position="201"/>
        <end position="219"/>
    </location>
</feature>
<feature type="transmembrane region" description="Helical" evidence="1">
    <location>
        <begin position="12"/>
        <end position="30"/>
    </location>
</feature>
<dbReference type="AlphaFoldDB" id="A0AAW4PY09"/>
<feature type="transmembrane region" description="Helical" evidence="1">
    <location>
        <begin position="155"/>
        <end position="173"/>
    </location>
</feature>
<keyword evidence="1" id="KW-1133">Transmembrane helix</keyword>
<reference evidence="2 3" key="1">
    <citation type="submission" date="2021-06" db="EMBL/GenBank/DDBJ databases">
        <title>Halomicroarcula sp. a new haloarchaeum isolated from saline soil.</title>
        <authorList>
            <person name="Duran-Viseras A."/>
            <person name="Sanchez-Porro C."/>
            <person name="Ventosa A."/>
        </authorList>
    </citation>
    <scope>NUCLEOTIDE SEQUENCE [LARGE SCALE GENOMIC DNA]</scope>
    <source>
        <strain evidence="2 3">F13</strain>
    </source>
</reference>
<feature type="transmembrane region" description="Helical" evidence="1">
    <location>
        <begin position="225"/>
        <end position="243"/>
    </location>
</feature>
<gene>
    <name evidence="2" type="ORF">EGH21_20675</name>
</gene>
<sequence length="311" mass="31953">MARPLVGLAAHVRPVFMVPVVATSLCGALLAPSVSIWLGAQHAAAVGTTLYVAHLRDGLVDGHLRGEERPSLSVSTYRWATAVAVVVTLGLASSLAVTAGVLAVGSVLALLTLALLHAPYLDKHPVPVTVDYPVGIALTLAGGFATQTGRIPSDVIAAALSVAILLAGIKVGIDRLDAAFDRTVEKRTVPVIAGETGAKRIAVGCFTVSSLVLLGFVGVGVFPRLAAVAAVAAGGCAVATLVARPRWAVMTQMALSYVFVGSLFLALCGGRCAGWTWANRLVRTSAVGQIQLYLVGSGSELVEHFAFAPFL</sequence>
<feature type="transmembrane region" description="Helical" evidence="1">
    <location>
        <begin position="255"/>
        <end position="278"/>
    </location>
</feature>
<dbReference type="Proteomes" id="UP001430377">
    <property type="component" value="Unassembled WGS sequence"/>
</dbReference>
<dbReference type="EMBL" id="RKLR01000014">
    <property type="protein sequence ID" value="MBX0325445.1"/>
    <property type="molecule type" value="Genomic_DNA"/>
</dbReference>
<protein>
    <submittedName>
        <fullName evidence="2">Ubiquinone biosynthesis protein UbiA</fullName>
    </submittedName>
</protein>
<evidence type="ECO:0000313" key="3">
    <source>
        <dbReference type="Proteomes" id="UP001430377"/>
    </source>
</evidence>
<keyword evidence="2" id="KW-0830">Ubiquinone</keyword>
<proteinExistence type="predicted"/>
<name>A0AAW4PY09_9EURY</name>
<keyword evidence="1" id="KW-0812">Transmembrane</keyword>
<keyword evidence="3" id="KW-1185">Reference proteome</keyword>
<organism evidence="2 3">
    <name type="scientific">Haloarcula rubra</name>
    <dbReference type="NCBI Taxonomy" id="2487747"/>
    <lineage>
        <taxon>Archaea</taxon>
        <taxon>Methanobacteriati</taxon>
        <taxon>Methanobacteriota</taxon>
        <taxon>Stenosarchaea group</taxon>
        <taxon>Halobacteria</taxon>
        <taxon>Halobacteriales</taxon>
        <taxon>Haloarculaceae</taxon>
        <taxon>Haloarcula</taxon>
    </lineage>
</organism>
<feature type="transmembrane region" description="Helical" evidence="1">
    <location>
        <begin position="99"/>
        <end position="118"/>
    </location>
</feature>